<evidence type="ECO:0000256" key="6">
    <source>
        <dbReference type="ARBA" id="ARBA00022777"/>
    </source>
</evidence>
<keyword evidence="6 15" id="KW-0418">Kinase</keyword>
<keyword evidence="3 11" id="KW-0597">Phosphoprotein</keyword>
<evidence type="ECO:0000313" key="15">
    <source>
        <dbReference type="EMBL" id="ABV85614.1"/>
    </source>
</evidence>
<dbReference type="SUPFAM" id="SSF47384">
    <property type="entry name" value="Homodimeric domain of signal transducing histidine kinase"/>
    <property type="match status" value="1"/>
</dbReference>
<evidence type="ECO:0000259" key="13">
    <source>
        <dbReference type="PROSITE" id="PS50109"/>
    </source>
</evidence>
<dbReference type="GO" id="GO:0000155">
    <property type="term" value="F:phosphorelay sensor kinase activity"/>
    <property type="evidence" value="ECO:0007669"/>
    <property type="project" value="InterPro"/>
</dbReference>
<gene>
    <name evidence="15" type="ordered locus">Spea_0286</name>
</gene>
<dbReference type="PROSITE" id="PS50109">
    <property type="entry name" value="HIS_KIN"/>
    <property type="match status" value="1"/>
</dbReference>
<keyword evidence="8" id="KW-0902">Two-component regulatory system</keyword>
<dbReference type="EC" id="2.7.13.3" evidence="2"/>
<evidence type="ECO:0000259" key="14">
    <source>
        <dbReference type="PROSITE" id="PS50110"/>
    </source>
</evidence>
<feature type="domain" description="Response regulatory" evidence="14">
    <location>
        <begin position="761"/>
        <end position="881"/>
    </location>
</feature>
<dbReference type="Proteomes" id="UP000002608">
    <property type="component" value="Chromosome"/>
</dbReference>
<dbReference type="FunFam" id="3.30.565.10:FF:000010">
    <property type="entry name" value="Sensor histidine kinase RcsC"/>
    <property type="match status" value="1"/>
</dbReference>
<dbReference type="PROSITE" id="PS50110">
    <property type="entry name" value="RESPONSE_REGULATORY"/>
    <property type="match status" value="1"/>
</dbReference>
<dbReference type="InterPro" id="IPR004358">
    <property type="entry name" value="Sig_transdc_His_kin-like_C"/>
</dbReference>
<dbReference type="InterPro" id="IPR003661">
    <property type="entry name" value="HisK_dim/P_dom"/>
</dbReference>
<evidence type="ECO:0000313" key="16">
    <source>
        <dbReference type="Proteomes" id="UP000002608"/>
    </source>
</evidence>
<dbReference type="KEGG" id="spl:Spea_0286"/>
<dbReference type="PANTHER" id="PTHR45339">
    <property type="entry name" value="HYBRID SIGNAL TRANSDUCTION HISTIDINE KINASE J"/>
    <property type="match status" value="1"/>
</dbReference>
<dbReference type="Pfam" id="PF00512">
    <property type="entry name" value="HisKA"/>
    <property type="match status" value="1"/>
</dbReference>
<dbReference type="eggNOG" id="COG2205">
    <property type="taxonomic scope" value="Bacteria"/>
</dbReference>
<organism evidence="15 16">
    <name type="scientific">Shewanella pealeana (strain ATCC 700345 / ANG-SQ1)</name>
    <dbReference type="NCBI Taxonomy" id="398579"/>
    <lineage>
        <taxon>Bacteria</taxon>
        <taxon>Pseudomonadati</taxon>
        <taxon>Pseudomonadota</taxon>
        <taxon>Gammaproteobacteria</taxon>
        <taxon>Alteromonadales</taxon>
        <taxon>Shewanellaceae</taxon>
        <taxon>Shewanella</taxon>
    </lineage>
</organism>
<dbReference type="STRING" id="398579.Spea_0286"/>
<evidence type="ECO:0000256" key="5">
    <source>
        <dbReference type="ARBA" id="ARBA00022741"/>
    </source>
</evidence>
<dbReference type="AlphaFoldDB" id="A8GZ77"/>
<name>A8GZ77_SHEPA</name>
<dbReference type="CDD" id="cd17546">
    <property type="entry name" value="REC_hyHK_CKI1_RcsC-like"/>
    <property type="match status" value="1"/>
</dbReference>
<evidence type="ECO:0000256" key="3">
    <source>
        <dbReference type="ARBA" id="ARBA00022553"/>
    </source>
</evidence>
<accession>A8GZ77</accession>
<dbReference type="Pfam" id="PF00072">
    <property type="entry name" value="Response_reg"/>
    <property type="match status" value="1"/>
</dbReference>
<evidence type="ECO:0000256" key="1">
    <source>
        <dbReference type="ARBA" id="ARBA00000085"/>
    </source>
</evidence>
<dbReference type="InterPro" id="IPR011006">
    <property type="entry name" value="CheY-like_superfamily"/>
</dbReference>
<reference evidence="15 16" key="1">
    <citation type="submission" date="2007-10" db="EMBL/GenBank/DDBJ databases">
        <title>Complete sequence of Shewanella pealeana ATCC 700345.</title>
        <authorList>
            <consortium name="US DOE Joint Genome Institute"/>
            <person name="Copeland A."/>
            <person name="Lucas S."/>
            <person name="Lapidus A."/>
            <person name="Barry K."/>
            <person name="Glavina del Rio T."/>
            <person name="Dalin E."/>
            <person name="Tice H."/>
            <person name="Pitluck S."/>
            <person name="Chertkov O."/>
            <person name="Brettin T."/>
            <person name="Bruce D."/>
            <person name="Detter J.C."/>
            <person name="Han C."/>
            <person name="Schmutz J."/>
            <person name="Larimer F."/>
            <person name="Land M."/>
            <person name="Hauser L."/>
            <person name="Kyrpides N."/>
            <person name="Kim E."/>
            <person name="Zhao J.-S.Z."/>
            <person name="Manno D."/>
            <person name="Hawari J."/>
            <person name="Richardson P."/>
        </authorList>
    </citation>
    <scope>NUCLEOTIDE SEQUENCE [LARGE SCALE GENOMIC DNA]</scope>
    <source>
        <strain evidence="16">ATCC 700345 / ANG-SQ1</strain>
    </source>
</reference>
<dbReference type="InterPro" id="IPR005467">
    <property type="entry name" value="His_kinase_dom"/>
</dbReference>
<dbReference type="SMART" id="SM00387">
    <property type="entry name" value="HATPase_c"/>
    <property type="match status" value="1"/>
</dbReference>
<evidence type="ECO:0000256" key="12">
    <source>
        <dbReference type="SAM" id="Phobius"/>
    </source>
</evidence>
<dbReference type="Pfam" id="PF02518">
    <property type="entry name" value="HATPase_c"/>
    <property type="match status" value="1"/>
</dbReference>
<keyword evidence="7" id="KW-0067">ATP-binding</keyword>
<comment type="catalytic activity">
    <reaction evidence="1">
        <text>ATP + protein L-histidine = ADP + protein N-phospho-L-histidine.</text>
        <dbReference type="EC" id="2.7.13.3"/>
    </reaction>
</comment>
<dbReference type="EMBL" id="CP000851">
    <property type="protein sequence ID" value="ABV85614.1"/>
    <property type="molecule type" value="Genomic_DNA"/>
</dbReference>
<evidence type="ECO:0000256" key="7">
    <source>
        <dbReference type="ARBA" id="ARBA00022840"/>
    </source>
</evidence>
<protein>
    <recommendedName>
        <fullName evidence="10">Sensory/regulatory protein RpfC</fullName>
        <ecNumber evidence="2">2.7.13.3</ecNumber>
    </recommendedName>
</protein>
<evidence type="ECO:0000256" key="10">
    <source>
        <dbReference type="ARBA" id="ARBA00068150"/>
    </source>
</evidence>
<dbReference type="SUPFAM" id="SSF55874">
    <property type="entry name" value="ATPase domain of HSP90 chaperone/DNA topoisomerase II/histidine kinase"/>
    <property type="match status" value="1"/>
</dbReference>
<dbReference type="Gene3D" id="3.40.50.2300">
    <property type="match status" value="1"/>
</dbReference>
<dbReference type="CDD" id="cd16922">
    <property type="entry name" value="HATPase_EvgS-ArcB-TorS-like"/>
    <property type="match status" value="1"/>
</dbReference>
<dbReference type="RefSeq" id="WP_012153555.1">
    <property type="nucleotide sequence ID" value="NC_009901.1"/>
</dbReference>
<dbReference type="HOGENOM" id="CLU_000445_31_2_6"/>
<dbReference type="Gene3D" id="6.10.340.10">
    <property type="match status" value="1"/>
</dbReference>
<dbReference type="OrthoDB" id="9810730at2"/>
<dbReference type="PRINTS" id="PR00344">
    <property type="entry name" value="BCTRLSENSOR"/>
</dbReference>
<keyword evidence="16" id="KW-1185">Reference proteome</keyword>
<dbReference type="GO" id="GO:0005524">
    <property type="term" value="F:ATP binding"/>
    <property type="evidence" value="ECO:0007669"/>
    <property type="project" value="UniProtKB-KW"/>
</dbReference>
<keyword evidence="4 15" id="KW-0808">Transferase</keyword>
<dbReference type="InterPro" id="IPR036097">
    <property type="entry name" value="HisK_dim/P_sf"/>
</dbReference>
<dbReference type="SMART" id="SM00448">
    <property type="entry name" value="REC"/>
    <property type="match status" value="1"/>
</dbReference>
<dbReference type="InterPro" id="IPR001789">
    <property type="entry name" value="Sig_transdc_resp-reg_receiver"/>
</dbReference>
<dbReference type="PANTHER" id="PTHR45339:SF1">
    <property type="entry name" value="HYBRID SIGNAL TRANSDUCTION HISTIDINE KINASE J"/>
    <property type="match status" value="1"/>
</dbReference>
<evidence type="ECO:0000256" key="11">
    <source>
        <dbReference type="PROSITE-ProRule" id="PRU00169"/>
    </source>
</evidence>
<dbReference type="InterPro" id="IPR003594">
    <property type="entry name" value="HATPase_dom"/>
</dbReference>
<dbReference type="FunFam" id="1.10.287.130:FF:000002">
    <property type="entry name" value="Two-component osmosensing histidine kinase"/>
    <property type="match status" value="1"/>
</dbReference>
<keyword evidence="12" id="KW-1133">Transmembrane helix</keyword>
<keyword evidence="12" id="KW-0812">Transmembrane</keyword>
<evidence type="ECO:0000256" key="8">
    <source>
        <dbReference type="ARBA" id="ARBA00023012"/>
    </source>
</evidence>
<keyword evidence="12" id="KW-0472">Membrane</keyword>
<proteinExistence type="predicted"/>
<dbReference type="Gene3D" id="1.10.287.130">
    <property type="match status" value="1"/>
</dbReference>
<dbReference type="CDD" id="cd00082">
    <property type="entry name" value="HisKA"/>
    <property type="match status" value="1"/>
</dbReference>
<dbReference type="SMART" id="SM00388">
    <property type="entry name" value="HisKA"/>
    <property type="match status" value="1"/>
</dbReference>
<comment type="subunit">
    <text evidence="9">At low DSF concentrations, interacts with RpfF.</text>
</comment>
<evidence type="ECO:0000256" key="9">
    <source>
        <dbReference type="ARBA" id="ARBA00064003"/>
    </source>
</evidence>
<feature type="transmembrane region" description="Helical" evidence="12">
    <location>
        <begin position="290"/>
        <end position="313"/>
    </location>
</feature>
<evidence type="ECO:0000256" key="2">
    <source>
        <dbReference type="ARBA" id="ARBA00012438"/>
    </source>
</evidence>
<sequence length="885" mass="99332">MSLLNNISIKIRMLALVLLPLIFASVLSGLAVKKQSQNVEALNTLNSKVSVLESLAQLNSLINQAREQLFKQDLKVDPASFTSTLNQIEQQLPLAFTSRNTEEMMSWLDSINSALTEMSDIDAAGLADWSAWINELQIQALTTLEKDPSGVTEEINQQLAILYQLQWLSLWSTEEKWLINQLLLNRNDPELLSQLVTVTERQQLYVERFIDINAKQEQITLLLNTFSDKAFEQSYQLRSHILNEEALSDSPNISLSAFSQRLDLIQYVVTTFSTQLADNIQSEIAQSKQLIMLFFGALLGSLIIIATIGANLYRRIINYLSHVIKTMSQIEETHDYSKKINESGGDELSLFSNKLNNLINERHLNDKKILRAKLEAEKANQAKSSFLANMSHEIRTPLNGIIGMSDIMADTKLTAIQNEYLQTIETSSQTLLLLINDILDLSKIESGNLSIINTDTDISEVVYDTLTMILAKVTEKSLTLAVEIDSDTPYLISLDEHRMRQVLMNLLSNAVKFTHEGGIRVVVSSKNTADYCDMIISIYDSGIGIAKEKQQYIFSPFTQEDDTTTREFGGTGLGLAICKQLVELMGGEISINSVKGQGCCFSIKLRSQIIAKEKPKSTQFEGLTAALISNNSDLSERLRRECQQHGFNLNFHYQSCFDLLQDKQTFDLLFVDSFSSTRGAIASLPEQLKQKDIFTIAINTPTEKRVLDHMDASVTLPLLGNRFKNALHNGLESRNLRRKQDSKNVINTDKPAEELEKVNIVILIVEDNLVNQKVASLLVKQAGFDFIIANNGQEAYDFISAGEAFHAILMDCMMPVMDGFTATEKIREWESQNSQQRLPIIALTASVLDQDIEKCYQSGMDDYLAKPFKKEALLHKLNSVSKLAS</sequence>
<keyword evidence="5" id="KW-0547">Nucleotide-binding</keyword>
<evidence type="ECO:0000256" key="4">
    <source>
        <dbReference type="ARBA" id="ARBA00022679"/>
    </source>
</evidence>
<dbReference type="SUPFAM" id="SSF52172">
    <property type="entry name" value="CheY-like"/>
    <property type="match status" value="1"/>
</dbReference>
<dbReference type="Gene3D" id="3.30.565.10">
    <property type="entry name" value="Histidine kinase-like ATPase, C-terminal domain"/>
    <property type="match status" value="1"/>
</dbReference>
<dbReference type="InterPro" id="IPR036890">
    <property type="entry name" value="HATPase_C_sf"/>
</dbReference>
<feature type="domain" description="Histidine kinase" evidence="13">
    <location>
        <begin position="389"/>
        <end position="609"/>
    </location>
</feature>
<dbReference type="eggNOG" id="COG0745">
    <property type="taxonomic scope" value="Bacteria"/>
</dbReference>
<feature type="modified residue" description="4-aspartylphosphate" evidence="11">
    <location>
        <position position="811"/>
    </location>
</feature>